<dbReference type="InterPro" id="IPR009057">
    <property type="entry name" value="Homeodomain-like_sf"/>
</dbReference>
<evidence type="ECO:0000256" key="3">
    <source>
        <dbReference type="SAM" id="MobiDB-lite"/>
    </source>
</evidence>
<organism evidence="5 6">
    <name type="scientific">Deinococcus deserti (strain DSM 17065 / CIP 109153 / LMG 22923 / VCD115)</name>
    <dbReference type="NCBI Taxonomy" id="546414"/>
    <lineage>
        <taxon>Bacteria</taxon>
        <taxon>Thermotogati</taxon>
        <taxon>Deinococcota</taxon>
        <taxon>Deinococci</taxon>
        <taxon>Deinococcales</taxon>
        <taxon>Deinococcaceae</taxon>
        <taxon>Deinococcus</taxon>
    </lineage>
</organism>
<dbReference type="OrthoDB" id="2720430at2"/>
<keyword evidence="1 2" id="KW-0238">DNA-binding</keyword>
<dbReference type="KEGG" id="ddr:Deide_10792"/>
<reference evidence="5 6" key="1">
    <citation type="journal article" date="2009" name="PLoS Genet.">
        <title>Alliance of proteomics and genomics to unravel the specificities of Sahara bacterium Deinococcus deserti.</title>
        <authorList>
            <person name="de Groot A."/>
            <person name="Dulermo R."/>
            <person name="Ortet P."/>
            <person name="Blanchard L."/>
            <person name="Guerin P."/>
            <person name="Fernandez B."/>
            <person name="Vacherie B."/>
            <person name="Dossat C."/>
            <person name="Jolivet E."/>
            <person name="Siguier P."/>
            <person name="Chandler M."/>
            <person name="Barakat M."/>
            <person name="Dedieu A."/>
            <person name="Barbe V."/>
            <person name="Heulin T."/>
            <person name="Sommer S."/>
            <person name="Achouak W."/>
            <person name="Armengaud J."/>
        </authorList>
    </citation>
    <scope>NUCLEOTIDE SEQUENCE [LARGE SCALE GENOMIC DNA]</scope>
    <source>
        <strain evidence="6">DSM 17065 / CIP 109153 / LMG 22923 / VCD115</strain>
    </source>
</reference>
<evidence type="ECO:0000259" key="4">
    <source>
        <dbReference type="PROSITE" id="PS50977"/>
    </source>
</evidence>
<keyword evidence="6" id="KW-1185">Reference proteome</keyword>
<proteinExistence type="predicted"/>
<dbReference type="STRING" id="546414.Deide_10792"/>
<accession>C1CUV8</accession>
<dbReference type="PRINTS" id="PR00455">
    <property type="entry name" value="HTHTETR"/>
</dbReference>
<evidence type="ECO:0000256" key="1">
    <source>
        <dbReference type="ARBA" id="ARBA00023125"/>
    </source>
</evidence>
<protein>
    <submittedName>
        <fullName evidence="5">Putative transcriptional regulator, TetR family</fullName>
    </submittedName>
</protein>
<gene>
    <name evidence="5" type="ordered locus">Deide_10792</name>
</gene>
<feature type="DNA-binding region" description="H-T-H motif" evidence="2">
    <location>
        <begin position="39"/>
        <end position="58"/>
    </location>
</feature>
<dbReference type="AlphaFoldDB" id="C1CUV8"/>
<feature type="domain" description="HTH tetR-type" evidence="4">
    <location>
        <begin position="17"/>
        <end position="76"/>
    </location>
</feature>
<dbReference type="Proteomes" id="UP000002208">
    <property type="component" value="Chromosome"/>
</dbReference>
<dbReference type="Gene3D" id="1.10.357.10">
    <property type="entry name" value="Tetracycline Repressor, domain 2"/>
    <property type="match status" value="1"/>
</dbReference>
<evidence type="ECO:0000256" key="2">
    <source>
        <dbReference type="PROSITE-ProRule" id="PRU00335"/>
    </source>
</evidence>
<name>C1CUV8_DEIDV</name>
<dbReference type="HOGENOM" id="CLU_2259126_0_0_0"/>
<dbReference type="Pfam" id="PF00440">
    <property type="entry name" value="TetR_N"/>
    <property type="match status" value="1"/>
</dbReference>
<dbReference type="SUPFAM" id="SSF46689">
    <property type="entry name" value="Homeodomain-like"/>
    <property type="match status" value="1"/>
</dbReference>
<sequence length="103" mass="11058">MQSPDVPVSPPRPKDAPHKQGKILDAARCLFATKGVSAPIDAITCRAGVGIGTLNHHFPAHENLNAELLCNDYQAFHEAPDEELAIEDGHELAEPGLMTQPTL</sequence>
<dbReference type="GO" id="GO:0003677">
    <property type="term" value="F:DNA binding"/>
    <property type="evidence" value="ECO:0007669"/>
    <property type="project" value="UniProtKB-UniRule"/>
</dbReference>
<evidence type="ECO:0000313" key="6">
    <source>
        <dbReference type="Proteomes" id="UP000002208"/>
    </source>
</evidence>
<feature type="region of interest" description="Disordered" evidence="3">
    <location>
        <begin position="1"/>
        <end position="20"/>
    </location>
</feature>
<evidence type="ECO:0000313" key="5">
    <source>
        <dbReference type="EMBL" id="ACO45975.1"/>
    </source>
</evidence>
<dbReference type="InterPro" id="IPR001647">
    <property type="entry name" value="HTH_TetR"/>
</dbReference>
<dbReference type="PaxDb" id="546414-Deide_10792"/>
<dbReference type="EMBL" id="CP001114">
    <property type="protein sequence ID" value="ACO45975.1"/>
    <property type="molecule type" value="Genomic_DNA"/>
</dbReference>
<dbReference type="RefSeq" id="WP_012693098.1">
    <property type="nucleotide sequence ID" value="NC_012526.1"/>
</dbReference>
<dbReference type="PROSITE" id="PS50977">
    <property type="entry name" value="HTH_TETR_2"/>
    <property type="match status" value="1"/>
</dbReference>